<evidence type="ECO:0000256" key="1">
    <source>
        <dbReference type="SAM" id="MobiDB-lite"/>
    </source>
</evidence>
<dbReference type="RefSeq" id="WP_047316878.1">
    <property type="nucleotide sequence ID" value="NZ_LDPQ01000045.1"/>
</dbReference>
<dbReference type="Pfam" id="PF18879">
    <property type="entry name" value="EspA_EspE"/>
    <property type="match status" value="1"/>
</dbReference>
<evidence type="ECO:0000259" key="2">
    <source>
        <dbReference type="Pfam" id="PF18879"/>
    </source>
</evidence>
<dbReference type="STRING" id="1202450.B586_18080"/>
<proteinExistence type="predicted"/>
<gene>
    <name evidence="3" type="ORF">ABH38_20105</name>
</gene>
<comment type="caution">
    <text evidence="3">The sequence shown here is derived from an EMBL/GenBank/DDBJ whole genome shotgun (WGS) entry which is preliminary data.</text>
</comment>
<dbReference type="OrthoDB" id="1187707at2"/>
<feature type="region of interest" description="Disordered" evidence="1">
    <location>
        <begin position="338"/>
        <end position="428"/>
    </location>
</feature>
<organism evidence="3 4">
    <name type="scientific">Mycobacterium haemophilum</name>
    <dbReference type="NCBI Taxonomy" id="29311"/>
    <lineage>
        <taxon>Bacteria</taxon>
        <taxon>Bacillati</taxon>
        <taxon>Actinomycetota</taxon>
        <taxon>Actinomycetes</taxon>
        <taxon>Mycobacteriales</taxon>
        <taxon>Mycobacteriaceae</taxon>
        <taxon>Mycobacterium</taxon>
    </lineage>
</organism>
<protein>
    <recommendedName>
        <fullName evidence="2">ESX-1 secretion-associated protein EspA/EspE-like domain-containing protein</fullName>
    </recommendedName>
</protein>
<feature type="compositionally biased region" description="Low complexity" evidence="1">
    <location>
        <begin position="357"/>
        <end position="370"/>
    </location>
</feature>
<dbReference type="InterPro" id="IPR043796">
    <property type="entry name" value="ESX-1_EspA/EspE-like"/>
</dbReference>
<keyword evidence="4" id="KW-1185">Reference proteome</keyword>
<dbReference type="EMBL" id="LDPR01000037">
    <property type="protein sequence ID" value="KLO33985.1"/>
    <property type="molecule type" value="Genomic_DNA"/>
</dbReference>
<dbReference type="Proteomes" id="UP000036334">
    <property type="component" value="Unassembled WGS sequence"/>
</dbReference>
<evidence type="ECO:0000313" key="4">
    <source>
        <dbReference type="Proteomes" id="UP000036334"/>
    </source>
</evidence>
<name>A0A0I9TZE1_9MYCO</name>
<feature type="domain" description="ESX-1 secretion-associated protein EspA/EspE-like" evidence="2">
    <location>
        <begin position="20"/>
        <end position="102"/>
    </location>
</feature>
<evidence type="ECO:0000313" key="3">
    <source>
        <dbReference type="EMBL" id="KLO33985.1"/>
    </source>
</evidence>
<accession>A0A0I9TZE1</accession>
<sequence>MSLYIIDTSLSVIEDLQWLLGSGTPTTGSIFGASSSRFSQTAKDQRSAAPGDNWTGAAAEKYSTQNQLQVVREEIMADVDYITGTLVSKQAEAVQNARDRLASAKSFLGTMRSVAKVLNDIPLIGGGLADAFELLVCPPTMTMVTATMSYLAYQTAENAASLIATIAQLAELVTELVYYEVKQFIEDIESDISFVVTELELALETAWAEISNFFSGIENAVEDVVSDIGSELRNLYYDVESEVENLMGWGNGAGFGASAFTALPSSLGSLTSLTSLPSMSQVGATAATGASSLPRLADMARLPNPIQSAHLASSTTLSNLGQNVSQMRALSSEVRPISNLGQTGSLGQAAEHAPTLGSPAHADAQAAQQGGMPGGAPMHRAAAHDESRRGAASGAPAEAERAPVNATKEVPETPKKATIVVKASAPKS</sequence>
<dbReference type="PATRIC" id="fig|29311.18.peg.3507"/>
<dbReference type="Gene3D" id="1.20.120.20">
    <property type="entry name" value="Apolipoprotein"/>
    <property type="match status" value="1"/>
</dbReference>
<reference evidence="3 4" key="1">
    <citation type="submission" date="2015-05" db="EMBL/GenBank/DDBJ databases">
        <title>Genome sequence of Mycobacterium haemophilum.</title>
        <authorList>
            <person name="Greninger A.L."/>
            <person name="Cunningham G."/>
            <person name="Miller S."/>
        </authorList>
    </citation>
    <scope>NUCLEOTIDE SEQUENCE [LARGE SCALE GENOMIC DNA]</scope>
    <source>
        <strain evidence="4">UC1</strain>
    </source>
</reference>
<dbReference type="AlphaFoldDB" id="A0A0I9TZE1"/>